<keyword evidence="4" id="KW-1133">Transmembrane helix</keyword>
<dbReference type="Gene3D" id="2.10.25.10">
    <property type="entry name" value="Laminin"/>
    <property type="match status" value="1"/>
</dbReference>
<proteinExistence type="predicted"/>
<evidence type="ECO:0000256" key="4">
    <source>
        <dbReference type="SAM" id="Phobius"/>
    </source>
</evidence>
<comment type="caution">
    <text evidence="9">The sequence shown here is derived from an EMBL/GenBank/DDBJ whole genome shotgun (WGS) entry which is preliminary data.</text>
</comment>
<evidence type="ECO:0000256" key="1">
    <source>
        <dbReference type="ARBA" id="ARBA00004167"/>
    </source>
</evidence>
<evidence type="ECO:0008006" key="11">
    <source>
        <dbReference type="Google" id="ProtNLM"/>
    </source>
</evidence>
<dbReference type="Pfam" id="PF00041">
    <property type="entry name" value="fn3"/>
    <property type="match status" value="1"/>
</dbReference>
<feature type="domain" description="Protein kinase" evidence="6">
    <location>
        <begin position="949"/>
        <end position="1218"/>
    </location>
</feature>
<dbReference type="PANTHER" id="PTHR24416">
    <property type="entry name" value="TYROSINE-PROTEIN KINASE RECEPTOR"/>
    <property type="match status" value="1"/>
</dbReference>
<keyword evidence="3" id="KW-1015">Disulfide bond</keyword>
<dbReference type="InterPro" id="IPR003961">
    <property type="entry name" value="FN3_dom"/>
</dbReference>
<evidence type="ECO:0000256" key="5">
    <source>
        <dbReference type="SAM" id="SignalP"/>
    </source>
</evidence>
<gene>
    <name evidence="9" type="ORF">KUTeg_016979</name>
</gene>
<dbReference type="PROSITE" id="PS50853">
    <property type="entry name" value="FN3"/>
    <property type="match status" value="1"/>
</dbReference>
<keyword evidence="4" id="KW-0472">Membrane</keyword>
<dbReference type="InterPro" id="IPR000742">
    <property type="entry name" value="EGF"/>
</dbReference>
<feature type="disulfide bond" evidence="3">
    <location>
        <begin position="89"/>
        <end position="99"/>
    </location>
</feature>
<keyword evidence="10" id="KW-1185">Reference proteome</keyword>
<comment type="subcellular location">
    <subcellularLocation>
        <location evidence="1">Membrane</location>
        <topology evidence="1">Single-pass membrane protein</topology>
    </subcellularLocation>
</comment>
<comment type="caution">
    <text evidence="3">Lacks conserved residue(s) required for the propagation of feature annotation.</text>
</comment>
<dbReference type="SMART" id="SM00060">
    <property type="entry name" value="FN3"/>
    <property type="match status" value="1"/>
</dbReference>
<name>A0ABQ9ENC4_TEGGR</name>
<evidence type="ECO:0000259" key="8">
    <source>
        <dbReference type="PROSITE" id="PS50853"/>
    </source>
</evidence>
<organism evidence="9 10">
    <name type="scientific">Tegillarca granosa</name>
    <name type="common">Malaysian cockle</name>
    <name type="synonym">Anadara granosa</name>
    <dbReference type="NCBI Taxonomy" id="220873"/>
    <lineage>
        <taxon>Eukaryota</taxon>
        <taxon>Metazoa</taxon>
        <taxon>Spiralia</taxon>
        <taxon>Lophotrochozoa</taxon>
        <taxon>Mollusca</taxon>
        <taxon>Bivalvia</taxon>
        <taxon>Autobranchia</taxon>
        <taxon>Pteriomorphia</taxon>
        <taxon>Arcoida</taxon>
        <taxon>Arcoidea</taxon>
        <taxon>Arcidae</taxon>
        <taxon>Tegillarca</taxon>
    </lineage>
</organism>
<evidence type="ECO:0000313" key="9">
    <source>
        <dbReference type="EMBL" id="KAJ8306434.1"/>
    </source>
</evidence>
<accession>A0ABQ9ENC4</accession>
<dbReference type="PRINTS" id="PR00109">
    <property type="entry name" value="TYRKINASE"/>
</dbReference>
<protein>
    <recommendedName>
        <fullName evidence="11">Receptor protein-tyrosine kinase</fullName>
    </recommendedName>
</protein>
<sequence length="1231" mass="140846">MLENNMTRAGCMLFFLGIILFLSCFRDAKSKTCQRIVEKYYPRLVCTCWRTSWWRRRCVHHATRWYPYYERQYYCCPGYKGAGCNTPICDPPCQNGGLCVSPNQCKCDPAFTGNACQQIVCSHLEPCFPGTCTSPNICHCQTGFQGQRFCLQMQSQEAPKITKASASLVFIKRSTKELLYRFDTDSTSPDVPIVDQLWINERDFNFINIYMEAFYAQPELLVPPTYIGDYGFGITSGNAQVILTKIPRNGGPPFVSKNDSYACEEVPRVQPVQQVFKCNQTDENFDRILEHGDNMTVNVNVRSGGYRKLWYLGTTNLYDTEYYIGQNTHKTMLYRFDFDDPIHCSENKTFLCDPPFKLIKDITKDPISFVWGGWFDDMSGILEYTWEVFKLTPTIYRDYLTEPEPMRPLKHIRLNSSTTSYIYTPTESGMYSFLLEVKDRANNSRYIRRLALYDPTSSVSIDTSPTTKLFVASGESETMYKWQSNLQNEHLEGMPIKVSWKGHFVNSLHEGQYLLIKVKPYPKQDFNVTTGSVRTYKAVEPRFDDNEGKRTMEAISNIHGIVKFDVAHKKDHKGGQDILNPPTTGWKEVPNPLSETVTINATRQDGDTMRIWIRAYDVMGNTKIDSTDVTFDSTPPFVQKATLTRNVNSTDPFASRISVLAQDTEGGVFKIKWTIKDATTGKKFKDGEQMITRPSDCTDIRLCYTIPMGDTFFFENSFVINNCWMVVPKNKLDTQVLTMEVSVYNMALISNTTDIKIDKLRSFAGMENYSAPMNVRVTKILDTGVRLEWDQSPSCYERVEILIDLGNGQIIKIHKNSNSYDLVGLNPEQNYTISLITAYGAQRSNPVKISFVTAPSEKISGGAIAAIVIVILILVGVIIVGVVMWRTGRLNTAQKNLRRRITTARHKKQTPKSMRFDNLSYSGQADDIYLYGGMSFNETQNWHIPHNEIILDEKLTSGRFAEIYKARRETKRNDQTLVVAKIMKESHTERDEYLMQAKINFMATTVGNHPNVLGFIGAVVDYESLGPYMILEYCEEGTLKEWLDKKKNNATDDVFENLFRIVFEIAKGMEHLALKKIVHRRLAARNILLTSQLEAKVAGFGPSLDQEGEEKDLNNKPERIPVKWMAPECMSSTKNANEASDVWSYAVVMWEVFTLGGTPYGGIRSHEVHDRVVGGYRMERPEFCEDMHYNIMTRCWDIKPKKRPKFSKIAEELRNTFTGAPGDQFYYYSEK</sequence>
<feature type="domain" description="Fibronectin type-III" evidence="8">
    <location>
        <begin position="771"/>
        <end position="857"/>
    </location>
</feature>
<dbReference type="InterPro" id="IPR050122">
    <property type="entry name" value="RTK"/>
</dbReference>
<feature type="transmembrane region" description="Helical" evidence="4">
    <location>
        <begin position="863"/>
        <end position="885"/>
    </location>
</feature>
<dbReference type="PROSITE" id="PS50011">
    <property type="entry name" value="PROTEIN_KINASE_DOM"/>
    <property type="match status" value="1"/>
</dbReference>
<evidence type="ECO:0000256" key="2">
    <source>
        <dbReference type="ARBA" id="ARBA00023180"/>
    </source>
</evidence>
<dbReference type="SUPFAM" id="SSF49265">
    <property type="entry name" value="Fibronectin type III"/>
    <property type="match status" value="1"/>
</dbReference>
<dbReference type="PANTHER" id="PTHR24416:SF617">
    <property type="entry name" value="RET ONCOGENE, ISOFORM A"/>
    <property type="match status" value="1"/>
</dbReference>
<evidence type="ECO:0000259" key="7">
    <source>
        <dbReference type="PROSITE" id="PS50026"/>
    </source>
</evidence>
<keyword evidence="4" id="KW-0812">Transmembrane</keyword>
<evidence type="ECO:0000256" key="3">
    <source>
        <dbReference type="PROSITE-ProRule" id="PRU00076"/>
    </source>
</evidence>
<dbReference type="Gene3D" id="2.60.40.10">
    <property type="entry name" value="Immunoglobulins"/>
    <property type="match status" value="1"/>
</dbReference>
<dbReference type="PROSITE" id="PS00022">
    <property type="entry name" value="EGF_1"/>
    <property type="match status" value="1"/>
</dbReference>
<feature type="chain" id="PRO_5046970104" description="Receptor protein-tyrosine kinase" evidence="5">
    <location>
        <begin position="31"/>
        <end position="1231"/>
    </location>
</feature>
<feature type="disulfide bond" evidence="3">
    <location>
        <begin position="107"/>
        <end position="116"/>
    </location>
</feature>
<evidence type="ECO:0000313" key="10">
    <source>
        <dbReference type="Proteomes" id="UP001217089"/>
    </source>
</evidence>
<keyword evidence="2" id="KW-0325">Glycoprotein</keyword>
<dbReference type="InterPro" id="IPR036116">
    <property type="entry name" value="FN3_sf"/>
</dbReference>
<dbReference type="CDD" id="cd00192">
    <property type="entry name" value="PTKc"/>
    <property type="match status" value="1"/>
</dbReference>
<dbReference type="InterPro" id="IPR001245">
    <property type="entry name" value="Ser-Thr/Tyr_kinase_cat_dom"/>
</dbReference>
<feature type="signal peptide" evidence="5">
    <location>
        <begin position="1"/>
        <end position="30"/>
    </location>
</feature>
<dbReference type="Pfam" id="PF07714">
    <property type="entry name" value="PK_Tyr_Ser-Thr"/>
    <property type="match status" value="1"/>
</dbReference>
<dbReference type="InterPro" id="IPR013783">
    <property type="entry name" value="Ig-like_fold"/>
</dbReference>
<dbReference type="SUPFAM" id="SSF56112">
    <property type="entry name" value="Protein kinase-like (PK-like)"/>
    <property type="match status" value="1"/>
</dbReference>
<dbReference type="EMBL" id="JARBDR010000813">
    <property type="protein sequence ID" value="KAJ8306434.1"/>
    <property type="molecule type" value="Genomic_DNA"/>
</dbReference>
<dbReference type="PROSITE" id="PS50026">
    <property type="entry name" value="EGF_3"/>
    <property type="match status" value="1"/>
</dbReference>
<keyword evidence="5" id="KW-0732">Signal</keyword>
<dbReference type="Gene3D" id="1.10.510.10">
    <property type="entry name" value="Transferase(Phosphotransferase) domain 1"/>
    <property type="match status" value="1"/>
</dbReference>
<dbReference type="InterPro" id="IPR000719">
    <property type="entry name" value="Prot_kinase_dom"/>
</dbReference>
<evidence type="ECO:0000259" key="6">
    <source>
        <dbReference type="PROSITE" id="PS50011"/>
    </source>
</evidence>
<dbReference type="SMART" id="SM00181">
    <property type="entry name" value="EGF"/>
    <property type="match status" value="2"/>
</dbReference>
<dbReference type="CDD" id="cd00063">
    <property type="entry name" value="FN3"/>
    <property type="match status" value="1"/>
</dbReference>
<feature type="domain" description="EGF-like" evidence="7">
    <location>
        <begin position="85"/>
        <end position="117"/>
    </location>
</feature>
<dbReference type="Proteomes" id="UP001217089">
    <property type="component" value="Unassembled WGS sequence"/>
</dbReference>
<keyword evidence="3" id="KW-0245">EGF-like domain</keyword>
<reference evidence="9 10" key="1">
    <citation type="submission" date="2022-12" db="EMBL/GenBank/DDBJ databases">
        <title>Chromosome-level genome of Tegillarca granosa.</title>
        <authorList>
            <person name="Kim J."/>
        </authorList>
    </citation>
    <scope>NUCLEOTIDE SEQUENCE [LARGE SCALE GENOMIC DNA]</scope>
    <source>
        <strain evidence="9">Teg-2019</strain>
        <tissue evidence="9">Adductor muscle</tissue>
    </source>
</reference>
<dbReference type="InterPro" id="IPR011009">
    <property type="entry name" value="Kinase-like_dom_sf"/>
</dbReference>